<dbReference type="Proteomes" id="UP000198694">
    <property type="component" value="Unassembled WGS sequence"/>
</dbReference>
<evidence type="ECO:0000256" key="7">
    <source>
        <dbReference type="SAM" id="Phobius"/>
    </source>
</evidence>
<keyword evidence="4 7" id="KW-0812">Transmembrane</keyword>
<dbReference type="GO" id="GO:0005886">
    <property type="term" value="C:plasma membrane"/>
    <property type="evidence" value="ECO:0007669"/>
    <property type="project" value="UniProtKB-SubCell"/>
</dbReference>
<evidence type="ECO:0000313" key="9">
    <source>
        <dbReference type="Proteomes" id="UP000198694"/>
    </source>
</evidence>
<evidence type="ECO:0000256" key="5">
    <source>
        <dbReference type="ARBA" id="ARBA00022989"/>
    </source>
</evidence>
<dbReference type="OrthoDB" id="2969770at2"/>
<evidence type="ECO:0000256" key="6">
    <source>
        <dbReference type="ARBA" id="ARBA00023136"/>
    </source>
</evidence>
<feature type="transmembrane region" description="Helical" evidence="7">
    <location>
        <begin position="75"/>
        <end position="96"/>
    </location>
</feature>
<keyword evidence="9" id="KW-1185">Reference proteome</keyword>
<dbReference type="EMBL" id="FNFL01000001">
    <property type="protein sequence ID" value="SDJ76829.1"/>
    <property type="molecule type" value="Genomic_DNA"/>
</dbReference>
<organism evidence="8 9">
    <name type="scientific">Sediminibacillus albus</name>
    <dbReference type="NCBI Taxonomy" id="407036"/>
    <lineage>
        <taxon>Bacteria</taxon>
        <taxon>Bacillati</taxon>
        <taxon>Bacillota</taxon>
        <taxon>Bacilli</taxon>
        <taxon>Bacillales</taxon>
        <taxon>Bacillaceae</taxon>
        <taxon>Sediminibacillus</taxon>
    </lineage>
</organism>
<keyword evidence="5 7" id="KW-1133">Transmembrane helix</keyword>
<dbReference type="Pfam" id="PF07681">
    <property type="entry name" value="DoxX"/>
    <property type="match status" value="1"/>
</dbReference>
<sequence>MRMTVHSLQLIRYGVAYVFIISGLLKLLDPGFTTVFAQIGFPSPATAVLLIALTEIICGGFILFQFYVKRAAIPLLVIMIGALLLTKVPALHSGFFQFAFDARLDIIMIIMLAVLWRNYIK</sequence>
<dbReference type="InterPro" id="IPR051907">
    <property type="entry name" value="DoxX-like_oxidoreductase"/>
</dbReference>
<evidence type="ECO:0000256" key="4">
    <source>
        <dbReference type="ARBA" id="ARBA00022692"/>
    </source>
</evidence>
<dbReference type="InterPro" id="IPR032808">
    <property type="entry name" value="DoxX"/>
</dbReference>
<proteinExistence type="inferred from homology"/>
<gene>
    <name evidence="8" type="ORF">SAMN05216243_0757</name>
</gene>
<evidence type="ECO:0000256" key="2">
    <source>
        <dbReference type="ARBA" id="ARBA00006679"/>
    </source>
</evidence>
<keyword evidence="6 7" id="KW-0472">Membrane</keyword>
<evidence type="ECO:0000256" key="3">
    <source>
        <dbReference type="ARBA" id="ARBA00022475"/>
    </source>
</evidence>
<feature type="transmembrane region" description="Helical" evidence="7">
    <location>
        <begin position="48"/>
        <end position="68"/>
    </location>
</feature>
<accession>A0A1G8WEP9</accession>
<dbReference type="PANTHER" id="PTHR33452:SF1">
    <property type="entry name" value="INNER MEMBRANE PROTEIN YPHA-RELATED"/>
    <property type="match status" value="1"/>
</dbReference>
<feature type="transmembrane region" description="Helical" evidence="7">
    <location>
        <begin position="102"/>
        <end position="120"/>
    </location>
</feature>
<dbReference type="STRING" id="407036.SAMN05216243_0757"/>
<feature type="transmembrane region" description="Helical" evidence="7">
    <location>
        <begin position="10"/>
        <end position="28"/>
    </location>
</feature>
<keyword evidence="3" id="KW-1003">Cell membrane</keyword>
<reference evidence="8 9" key="1">
    <citation type="submission" date="2016-10" db="EMBL/GenBank/DDBJ databases">
        <authorList>
            <person name="de Groot N.N."/>
        </authorList>
    </citation>
    <scope>NUCLEOTIDE SEQUENCE [LARGE SCALE GENOMIC DNA]</scope>
    <source>
        <strain evidence="8 9">CGMCC 1.6502</strain>
    </source>
</reference>
<evidence type="ECO:0000256" key="1">
    <source>
        <dbReference type="ARBA" id="ARBA00004651"/>
    </source>
</evidence>
<protein>
    <submittedName>
        <fullName evidence="8">Uncharacterized membrane protein YphA, DoxX/SURF4 family</fullName>
    </submittedName>
</protein>
<comment type="subcellular location">
    <subcellularLocation>
        <location evidence="1">Cell membrane</location>
        <topology evidence="1">Multi-pass membrane protein</topology>
    </subcellularLocation>
</comment>
<dbReference type="AlphaFoldDB" id="A0A1G8WEP9"/>
<evidence type="ECO:0000313" key="8">
    <source>
        <dbReference type="EMBL" id="SDJ76829.1"/>
    </source>
</evidence>
<dbReference type="PANTHER" id="PTHR33452">
    <property type="entry name" value="OXIDOREDUCTASE CATD-RELATED"/>
    <property type="match status" value="1"/>
</dbReference>
<comment type="similarity">
    <text evidence="2">Belongs to the DoxX family.</text>
</comment>
<name>A0A1G8WEP9_9BACI</name>
<dbReference type="RefSeq" id="WP_093211197.1">
    <property type="nucleotide sequence ID" value="NZ_FNFL01000001.1"/>
</dbReference>